<name>I0YKU5_COCSC</name>
<dbReference type="EMBL" id="AGSI01000020">
    <property type="protein sequence ID" value="EIE19014.1"/>
    <property type="molecule type" value="Genomic_DNA"/>
</dbReference>
<dbReference type="Gene3D" id="3.40.50.1820">
    <property type="entry name" value="alpha/beta hydrolase"/>
    <property type="match status" value="1"/>
</dbReference>
<evidence type="ECO:0000256" key="1">
    <source>
        <dbReference type="ARBA" id="ARBA00022801"/>
    </source>
</evidence>
<dbReference type="PANTHER" id="PTHR43798:SF31">
    <property type="entry name" value="AB HYDROLASE SUPERFAMILY PROTEIN YCLE"/>
    <property type="match status" value="1"/>
</dbReference>
<feature type="region of interest" description="Disordered" evidence="2">
    <location>
        <begin position="488"/>
        <end position="510"/>
    </location>
</feature>
<dbReference type="InterPro" id="IPR029058">
    <property type="entry name" value="AB_hydrolase_fold"/>
</dbReference>
<evidence type="ECO:0000313" key="5">
    <source>
        <dbReference type="Proteomes" id="UP000007264"/>
    </source>
</evidence>
<dbReference type="Proteomes" id="UP000007264">
    <property type="component" value="Unassembled WGS sequence"/>
</dbReference>
<dbReference type="eggNOG" id="ENOG502RZTA">
    <property type="taxonomic scope" value="Eukaryota"/>
</dbReference>
<dbReference type="OrthoDB" id="7130006at2759"/>
<organism evidence="4 5">
    <name type="scientific">Coccomyxa subellipsoidea (strain C-169)</name>
    <name type="common">Green microalga</name>
    <dbReference type="NCBI Taxonomy" id="574566"/>
    <lineage>
        <taxon>Eukaryota</taxon>
        <taxon>Viridiplantae</taxon>
        <taxon>Chlorophyta</taxon>
        <taxon>core chlorophytes</taxon>
        <taxon>Trebouxiophyceae</taxon>
        <taxon>Trebouxiophyceae incertae sedis</taxon>
        <taxon>Coccomyxaceae</taxon>
        <taxon>Coccomyxa</taxon>
        <taxon>Coccomyxa subellipsoidea</taxon>
    </lineage>
</organism>
<protein>
    <submittedName>
        <fullName evidence="4">Alpha/beta-hydrolase</fullName>
    </submittedName>
</protein>
<gene>
    <name evidence="4" type="ORF">COCSUDRAFT_48973</name>
</gene>
<dbReference type="AlphaFoldDB" id="I0YKU5"/>
<dbReference type="PANTHER" id="PTHR43798">
    <property type="entry name" value="MONOACYLGLYCEROL LIPASE"/>
    <property type="match status" value="1"/>
</dbReference>
<dbReference type="GeneID" id="17037172"/>
<evidence type="ECO:0000259" key="3">
    <source>
        <dbReference type="Pfam" id="PF00561"/>
    </source>
</evidence>
<keyword evidence="1" id="KW-0378">Hydrolase</keyword>
<feature type="domain" description="AB hydrolase-1" evidence="3">
    <location>
        <begin position="30"/>
        <end position="265"/>
    </location>
</feature>
<proteinExistence type="predicted"/>
<dbReference type="InterPro" id="IPR050266">
    <property type="entry name" value="AB_hydrolase_sf"/>
</dbReference>
<dbReference type="KEGG" id="csl:COCSUDRAFT_48973"/>
<dbReference type="GO" id="GO:0016020">
    <property type="term" value="C:membrane"/>
    <property type="evidence" value="ECO:0007669"/>
    <property type="project" value="TreeGrafter"/>
</dbReference>
<evidence type="ECO:0000256" key="2">
    <source>
        <dbReference type="SAM" id="MobiDB-lite"/>
    </source>
</evidence>
<dbReference type="InterPro" id="IPR000073">
    <property type="entry name" value="AB_hydrolase_1"/>
</dbReference>
<dbReference type="GO" id="GO:0016787">
    <property type="term" value="F:hydrolase activity"/>
    <property type="evidence" value="ECO:0007669"/>
    <property type="project" value="UniProtKB-KW"/>
</dbReference>
<accession>I0YKU5</accession>
<sequence length="530" mass="56336">MNIERNTGTQFVIANDGIKIAFERLGRTGPVVVLMHGWSGSRHYYDRNSQAIAKYCQVYALDYRFHGDSGRPTWGYHVARLAADLHDFLEALNLRDVTVVGSSMGAAVIWSYIELYGPQHLSKAVFVDQAPLQNIAPDWKTHSTGCYDAATLAALRTRLALDFEGVAAGVQEECLSRALGHGMEEALKAETLRADPDALGRLMADHTQLDWRPLLFRITIPCLNMVGRLSAVFPWQGSAVVGQLIPSCHTVFFEQGNHFLYIEEPEKFNQLVVDFAQKGLAASIPVVIPYPIGSIPIFRHPSVPLIPKEQLLFPSIPSHAGKTILPTVLPGLLGSLPFLHPAGFGLDTYLRDIFPFSADAGAPAPGPSEAAEAPALSAEEAPGLDASGTKSLIARKRAAARKHLQALKHRQTILQALDISIPAPAPGPISGQEAPAVAPTSAEAAALGPIPTPASFNAFFTQFTGEALAPTTAPEASAPVVAPANVPAPEAAPVDTTAPVNPEPAAVTPPADVVAPIATQDPTELGAPQQ</sequence>
<comment type="caution">
    <text evidence="4">The sequence shown here is derived from an EMBL/GenBank/DDBJ whole genome shotgun (WGS) entry which is preliminary data.</text>
</comment>
<evidence type="ECO:0000313" key="4">
    <source>
        <dbReference type="EMBL" id="EIE19014.1"/>
    </source>
</evidence>
<feature type="region of interest" description="Disordered" evidence="2">
    <location>
        <begin position="364"/>
        <end position="383"/>
    </location>
</feature>
<keyword evidence="5" id="KW-1185">Reference proteome</keyword>
<reference evidence="4 5" key="1">
    <citation type="journal article" date="2012" name="Genome Biol.">
        <title>The genome of the polar eukaryotic microalga coccomyxa subellipsoidea reveals traits of cold adaptation.</title>
        <authorList>
            <person name="Blanc G."/>
            <person name="Agarkova I."/>
            <person name="Grimwood J."/>
            <person name="Kuo A."/>
            <person name="Brueggeman A."/>
            <person name="Dunigan D."/>
            <person name="Gurnon J."/>
            <person name="Ladunga I."/>
            <person name="Lindquist E."/>
            <person name="Lucas S."/>
            <person name="Pangilinan J."/>
            <person name="Proschold T."/>
            <person name="Salamov A."/>
            <person name="Schmutz J."/>
            <person name="Weeks D."/>
            <person name="Yamada T."/>
            <person name="Claverie J.M."/>
            <person name="Grigoriev I."/>
            <person name="Van Etten J."/>
            <person name="Lomsadze A."/>
            <person name="Borodovsky M."/>
        </authorList>
    </citation>
    <scope>NUCLEOTIDE SEQUENCE [LARGE SCALE GENOMIC DNA]</scope>
    <source>
        <strain evidence="4 5">C-169</strain>
    </source>
</reference>
<dbReference type="SUPFAM" id="SSF53474">
    <property type="entry name" value="alpha/beta-Hydrolases"/>
    <property type="match status" value="1"/>
</dbReference>
<dbReference type="Pfam" id="PF00561">
    <property type="entry name" value="Abhydrolase_1"/>
    <property type="match status" value="1"/>
</dbReference>
<dbReference type="RefSeq" id="XP_005643558.1">
    <property type="nucleotide sequence ID" value="XM_005643501.1"/>
</dbReference>